<evidence type="ECO:0000313" key="5">
    <source>
        <dbReference type="Proteomes" id="UP001596504"/>
    </source>
</evidence>
<evidence type="ECO:0000313" key="4">
    <source>
        <dbReference type="EMBL" id="MFC7343588.1"/>
    </source>
</evidence>
<dbReference type="PANTHER" id="PTHR42949:SF3">
    <property type="entry name" value="ANAEROBIC GLYCEROL-3-PHOSPHATE DEHYDROGENASE SUBUNIT B"/>
    <property type="match status" value="1"/>
</dbReference>
<keyword evidence="1" id="KW-0560">Oxidoreductase</keyword>
<dbReference type="Gene3D" id="3.50.50.60">
    <property type="entry name" value="FAD/NAD(P)-binding domain"/>
    <property type="match status" value="2"/>
</dbReference>
<dbReference type="SUPFAM" id="SSF51905">
    <property type="entry name" value="FAD/NAD(P)-binding domain"/>
    <property type="match status" value="1"/>
</dbReference>
<organism evidence="4 5">
    <name type="scientific">Saccharopolyspora griseoalba</name>
    <dbReference type="NCBI Taxonomy" id="1431848"/>
    <lineage>
        <taxon>Bacteria</taxon>
        <taxon>Bacillati</taxon>
        <taxon>Actinomycetota</taxon>
        <taxon>Actinomycetes</taxon>
        <taxon>Pseudonocardiales</taxon>
        <taxon>Pseudonocardiaceae</taxon>
        <taxon>Saccharopolyspora</taxon>
    </lineage>
</organism>
<dbReference type="PANTHER" id="PTHR42949">
    <property type="entry name" value="ANAEROBIC GLYCEROL-3-PHOSPHATE DEHYDROGENASE SUBUNIT B"/>
    <property type="match status" value="1"/>
</dbReference>
<dbReference type="InterPro" id="IPR051691">
    <property type="entry name" value="Metab_Enz_Cyan_OpOx_G3PDH"/>
</dbReference>
<dbReference type="Pfam" id="PF07992">
    <property type="entry name" value="Pyr_redox_2"/>
    <property type="match status" value="1"/>
</dbReference>
<dbReference type="Gene3D" id="1.10.10.1100">
    <property type="entry name" value="BFD-like [2Fe-2S]-binding domain"/>
    <property type="match status" value="1"/>
</dbReference>
<gene>
    <name evidence="4" type="ORF">ACFQRI_19470</name>
</gene>
<dbReference type="InterPro" id="IPR041854">
    <property type="entry name" value="BFD-like_2Fe2S-bd_dom_sf"/>
</dbReference>
<dbReference type="CDD" id="cd19946">
    <property type="entry name" value="GlpA-like_Fer2_BFD-like"/>
    <property type="match status" value="1"/>
</dbReference>
<dbReference type="EMBL" id="JBHTCJ010000010">
    <property type="protein sequence ID" value="MFC7343588.1"/>
    <property type="molecule type" value="Genomic_DNA"/>
</dbReference>
<comment type="caution">
    <text evidence="4">The sequence shown here is derived from an EMBL/GenBank/DDBJ whole genome shotgun (WGS) entry which is preliminary data.</text>
</comment>
<dbReference type="PIRSF" id="PIRSF037495">
    <property type="entry name" value="Opine_OX_OoxA/HcnB"/>
    <property type="match status" value="1"/>
</dbReference>
<sequence length="453" mass="46661">MTVVVIGGGPAGMSAAMNAARCGAEVVLADAGSDLGGQLHQPLPAEFDAVRPQRVQRRKAQVVALAEEVRAHPRIRHLAGAEVRAVDGRAVHLRAGPADSPGRVDESVRAEAVVLATGAAERVLPFPGWDLPGVCTTGAAEAMASGQRVAVGGRVLVSGTGPSLLPAAEALLDVGAEVLGVLEAGEPGAWLRRPSVLAWGALVELAGYARRIAGNAPYRRRTAVVAARGRGRVREAVVARLDARWRPIPGSRESVAVDAVCVGHGFEPRAELARAAGCRLVDGFVHVDAAQRTSVPRIYAAGELTGIAGAEPAAAEGALAGMAAAVQARATTWADLEKQAKRAGLKVRCGRRFGSAMAAAHPIGRDWPQWLTGETLVCRCADVTYRELGEAVVEHAARDLASLRLRCGAGLGACQGRICGRNVGELAGNLLGGPLAEPPAEPAACGFAAQDGR</sequence>
<feature type="domain" description="BFD-like [2Fe-2S]-binding" evidence="2">
    <location>
        <begin position="376"/>
        <end position="425"/>
    </location>
</feature>
<protein>
    <submittedName>
        <fullName evidence="4">FAD-dependent oxidoreductase</fullName>
    </submittedName>
</protein>
<name>A0ABW2LQH0_9PSEU</name>
<dbReference type="InterPro" id="IPR036188">
    <property type="entry name" value="FAD/NAD-bd_sf"/>
</dbReference>
<dbReference type="InterPro" id="IPR023753">
    <property type="entry name" value="FAD/NAD-binding_dom"/>
</dbReference>
<feature type="domain" description="FAD/NAD(P)-binding" evidence="3">
    <location>
        <begin position="2"/>
        <end position="317"/>
    </location>
</feature>
<dbReference type="RefSeq" id="WP_380670624.1">
    <property type="nucleotide sequence ID" value="NZ_JBHTCJ010000010.1"/>
</dbReference>
<reference evidence="5" key="1">
    <citation type="journal article" date="2019" name="Int. J. Syst. Evol. Microbiol.">
        <title>The Global Catalogue of Microorganisms (GCM) 10K type strain sequencing project: providing services to taxonomists for standard genome sequencing and annotation.</title>
        <authorList>
            <consortium name="The Broad Institute Genomics Platform"/>
            <consortium name="The Broad Institute Genome Sequencing Center for Infectious Disease"/>
            <person name="Wu L."/>
            <person name="Ma J."/>
        </authorList>
    </citation>
    <scope>NUCLEOTIDE SEQUENCE [LARGE SCALE GENOMIC DNA]</scope>
    <source>
        <strain evidence="5">WLHS5</strain>
    </source>
</reference>
<evidence type="ECO:0000259" key="3">
    <source>
        <dbReference type="Pfam" id="PF07992"/>
    </source>
</evidence>
<keyword evidence="5" id="KW-1185">Reference proteome</keyword>
<accession>A0ABW2LQH0</accession>
<dbReference type="PRINTS" id="PR00411">
    <property type="entry name" value="PNDRDTASEI"/>
</dbReference>
<dbReference type="InterPro" id="IPR007419">
    <property type="entry name" value="BFD-like_2Fe2S-bd_dom"/>
</dbReference>
<evidence type="ECO:0000259" key="2">
    <source>
        <dbReference type="Pfam" id="PF04324"/>
    </source>
</evidence>
<dbReference type="Pfam" id="PF04324">
    <property type="entry name" value="Fer2_BFD"/>
    <property type="match status" value="1"/>
</dbReference>
<evidence type="ECO:0000256" key="1">
    <source>
        <dbReference type="ARBA" id="ARBA00023002"/>
    </source>
</evidence>
<proteinExistence type="predicted"/>
<dbReference type="InterPro" id="IPR017224">
    <property type="entry name" value="Opine_Oxase_asu/HCN_bsu"/>
</dbReference>
<dbReference type="Proteomes" id="UP001596504">
    <property type="component" value="Unassembled WGS sequence"/>
</dbReference>
<dbReference type="PRINTS" id="PR00368">
    <property type="entry name" value="FADPNR"/>
</dbReference>